<keyword evidence="1" id="KW-0732">Signal</keyword>
<organism evidence="2 3">
    <name type="scientific">Phytophthora fragariaefolia</name>
    <dbReference type="NCBI Taxonomy" id="1490495"/>
    <lineage>
        <taxon>Eukaryota</taxon>
        <taxon>Sar</taxon>
        <taxon>Stramenopiles</taxon>
        <taxon>Oomycota</taxon>
        <taxon>Peronosporomycetes</taxon>
        <taxon>Peronosporales</taxon>
        <taxon>Peronosporaceae</taxon>
        <taxon>Phytophthora</taxon>
    </lineage>
</organism>
<proteinExistence type="predicted"/>
<feature type="signal peptide" evidence="1">
    <location>
        <begin position="1"/>
        <end position="25"/>
    </location>
</feature>
<accession>A0A9W6X9K0</accession>
<evidence type="ECO:0000256" key="1">
    <source>
        <dbReference type="SAM" id="SignalP"/>
    </source>
</evidence>
<gene>
    <name evidence="2" type="ORF">Pfra01_000868800</name>
</gene>
<sequence length="225" mass="23834">MHSTMPRRILLVLLLVAVLAWVIEADPWLNYSPKGTADFTQYPCTSRTSYCRQGSSVPIAVDTGYYTVATQAGLRTDEIVCPKGSYCIGGVPYLCPEGTYGGTTGLASKLCSGKCQDGYVCPEGSTSLKQSPCPAGLYSQNGKYCSPCSPGYWCDAASPDPRQHACGADNTFCPLGSSVAQAVLDGYYAVGQQPTTHISEALCIPRNAPHLSQCPTRTVGPNANI</sequence>
<dbReference type="EMBL" id="BSXT01000796">
    <property type="protein sequence ID" value="GMF34147.1"/>
    <property type="molecule type" value="Genomic_DNA"/>
</dbReference>
<dbReference type="AlphaFoldDB" id="A0A9W6X9K0"/>
<evidence type="ECO:0000313" key="2">
    <source>
        <dbReference type="EMBL" id="GMF34147.1"/>
    </source>
</evidence>
<name>A0A9W6X9K0_9STRA</name>
<dbReference type="InterPro" id="IPR009030">
    <property type="entry name" value="Growth_fac_rcpt_cys_sf"/>
</dbReference>
<keyword evidence="3" id="KW-1185">Reference proteome</keyword>
<evidence type="ECO:0000313" key="3">
    <source>
        <dbReference type="Proteomes" id="UP001165121"/>
    </source>
</evidence>
<comment type="caution">
    <text evidence="2">The sequence shown here is derived from an EMBL/GenBank/DDBJ whole genome shotgun (WGS) entry which is preliminary data.</text>
</comment>
<dbReference type="SUPFAM" id="SSF57184">
    <property type="entry name" value="Growth factor receptor domain"/>
    <property type="match status" value="1"/>
</dbReference>
<feature type="chain" id="PRO_5040748433" evidence="1">
    <location>
        <begin position="26"/>
        <end position="225"/>
    </location>
</feature>
<dbReference type="OrthoDB" id="185085at2759"/>
<reference evidence="2" key="1">
    <citation type="submission" date="2023-04" db="EMBL/GenBank/DDBJ databases">
        <title>Phytophthora fragariaefolia NBRC 109709.</title>
        <authorList>
            <person name="Ichikawa N."/>
            <person name="Sato H."/>
            <person name="Tonouchi N."/>
        </authorList>
    </citation>
    <scope>NUCLEOTIDE SEQUENCE</scope>
    <source>
        <strain evidence="2">NBRC 109709</strain>
    </source>
</reference>
<protein>
    <submittedName>
        <fullName evidence="2">Unnamed protein product</fullName>
    </submittedName>
</protein>
<dbReference type="Proteomes" id="UP001165121">
    <property type="component" value="Unassembled WGS sequence"/>
</dbReference>